<protein>
    <recommendedName>
        <fullName evidence="3">Biogenesis of lysosome-related organelles complex 1 subunit 3</fullName>
    </recommendedName>
</protein>
<comment type="caution">
    <text evidence="1">The sequence shown here is derived from an EMBL/GenBank/DDBJ whole genome shotgun (WGS) entry which is preliminary data.</text>
</comment>
<evidence type="ECO:0000313" key="2">
    <source>
        <dbReference type="Proteomes" id="UP001498398"/>
    </source>
</evidence>
<dbReference type="Proteomes" id="UP001498398">
    <property type="component" value="Unassembled WGS sequence"/>
</dbReference>
<dbReference type="EMBL" id="JBANRG010000011">
    <property type="protein sequence ID" value="KAK7462423.1"/>
    <property type="molecule type" value="Genomic_DNA"/>
</dbReference>
<proteinExistence type="predicted"/>
<gene>
    <name evidence="1" type="ORF">VKT23_008021</name>
</gene>
<evidence type="ECO:0008006" key="3">
    <source>
        <dbReference type="Google" id="ProtNLM"/>
    </source>
</evidence>
<evidence type="ECO:0000313" key="1">
    <source>
        <dbReference type="EMBL" id="KAK7462423.1"/>
    </source>
</evidence>
<sequence length="190" mass="21447">MHKLDISGSMYDNFYDRYQTSRKRGAKTSANSRATQKTLVVGSGDDPATLFDSDPVDLVVHNQGRSSPFTSYSSVADELHAEPELPNGTNSNAEARYNLNTELMQSLESNKRIIDHSHEQYCTQMTRFKLEIENIANNVRTERLSIEEAAASIDRLSREIGEFAQKCLDVTHNLQGLRMEDILVMMTNQV</sequence>
<accession>A0ABR1JJ23</accession>
<name>A0ABR1JJ23_9AGAR</name>
<keyword evidence="2" id="KW-1185">Reference proteome</keyword>
<organism evidence="1 2">
    <name type="scientific">Marasmiellus scandens</name>
    <dbReference type="NCBI Taxonomy" id="2682957"/>
    <lineage>
        <taxon>Eukaryota</taxon>
        <taxon>Fungi</taxon>
        <taxon>Dikarya</taxon>
        <taxon>Basidiomycota</taxon>
        <taxon>Agaricomycotina</taxon>
        <taxon>Agaricomycetes</taxon>
        <taxon>Agaricomycetidae</taxon>
        <taxon>Agaricales</taxon>
        <taxon>Marasmiineae</taxon>
        <taxon>Omphalotaceae</taxon>
        <taxon>Marasmiellus</taxon>
    </lineage>
</organism>
<reference evidence="1 2" key="1">
    <citation type="submission" date="2024-01" db="EMBL/GenBank/DDBJ databases">
        <title>A draft genome for the cacao thread blight pathogen Marasmiellus scandens.</title>
        <authorList>
            <person name="Baruah I.K."/>
            <person name="Leung J."/>
            <person name="Bukari Y."/>
            <person name="Amoako-Attah I."/>
            <person name="Meinhardt L.W."/>
            <person name="Bailey B.A."/>
            <person name="Cohen S.P."/>
        </authorList>
    </citation>
    <scope>NUCLEOTIDE SEQUENCE [LARGE SCALE GENOMIC DNA]</scope>
    <source>
        <strain evidence="1 2">GH-19</strain>
    </source>
</reference>